<dbReference type="EMBL" id="CP099468">
    <property type="protein sequence ID" value="USQ85815.1"/>
    <property type="molecule type" value="Genomic_DNA"/>
</dbReference>
<dbReference type="InterPro" id="IPR058240">
    <property type="entry name" value="rSAM_sf"/>
</dbReference>
<dbReference type="Gene3D" id="3.40.50.280">
    <property type="entry name" value="Cobalamin-binding domain"/>
    <property type="match status" value="1"/>
</dbReference>
<evidence type="ECO:0000256" key="2">
    <source>
        <dbReference type="ARBA" id="ARBA00022691"/>
    </source>
</evidence>
<dbReference type="Pfam" id="PF04055">
    <property type="entry name" value="Radical_SAM"/>
    <property type="match status" value="1"/>
</dbReference>
<keyword evidence="4" id="KW-0408">Iron</keyword>
<sequence>MITGRPQLLHVALVNMPFADWNRPSFALGQLSTLVHREFDDRARAHVCYLNQDMAEFFGTRLYEALSVSHDHVDTGIGDWLFRHIAFPGEADTATEYFQRYYRGARWADFREQILSARDGLREFCEELIDRYRLDEADIVGFSSMFAQHVPSIALARLIKERSPRTLVVLGGANCEAPMGSVVAEHVPAVDFVFSGPALNTFGEFLRCVLDEDLERADAVPGILSERNCRDPRFRKAIGAERDIDDFFLPEYDSFFEALEGHPELRRTGTSKPMLFFETSRGCWWGQRSHCTFCGLNGESMAFRVMAPDLAVQQFEWLFGFAPTYTSLFCTDNVMPRNYSREVFPRLDPPPGAEIFYEVKLPLSRQDLRAMTDAGVTVVQPGIEALSSSTLKLMGKGTTAFQNLQFLKNCEEFGIKPEWNLLIGFPGEDPTVYRKYAEELRDFVHLVPPHGVYMVRFDRFSPYFKRSDEYGLVLKPVDYYSLTYPFDESALADLAYFFADQNLAPYMLEAVEWHDELSGLVTQWRAAWYREDGAARRELRLVADDDGRLTVRDSRSGALRTHPVDAVTSRLLRRLSSPAKPEQLARDWPEGPDDLRQRLDTLTEQRFLFAENGRVMSLVLTGADGEIEEPAREEPATVGARLLLPLLSEAPR</sequence>
<evidence type="ECO:0000259" key="6">
    <source>
        <dbReference type="PROSITE" id="PS51332"/>
    </source>
</evidence>
<organism evidence="7 8">
    <name type="scientific">Streptomyces phaeoluteigriseus</name>
    <dbReference type="NCBI Taxonomy" id="114686"/>
    <lineage>
        <taxon>Bacteria</taxon>
        <taxon>Bacillati</taxon>
        <taxon>Actinomycetota</taxon>
        <taxon>Actinomycetes</taxon>
        <taxon>Kitasatosporales</taxon>
        <taxon>Streptomycetaceae</taxon>
        <taxon>Streptomyces</taxon>
        <taxon>Streptomyces aurantiacus group</taxon>
    </lineage>
</organism>
<dbReference type="InterPro" id="IPR006638">
    <property type="entry name" value="Elp3/MiaA/NifB-like_rSAM"/>
</dbReference>
<keyword evidence="3" id="KW-0479">Metal-binding</keyword>
<dbReference type="PANTHER" id="PTHR43409:SF7">
    <property type="entry name" value="BLL1977 PROTEIN"/>
    <property type="match status" value="1"/>
</dbReference>
<keyword evidence="5" id="KW-0411">Iron-sulfur</keyword>
<reference evidence="7" key="1">
    <citation type="submission" date="2022-06" db="EMBL/GenBank/DDBJ databases">
        <title>Complete genome sequence of soil microorganisms Streptomyces sp. Qhu-M197 isolated from Alpine meadows habitats on the Tibetan Plateau.</title>
        <authorList>
            <person name="Zhang B."/>
            <person name="Xiang X."/>
            <person name="Fan J."/>
        </authorList>
    </citation>
    <scope>NUCLEOTIDE SEQUENCE</scope>
    <source>
        <strain evidence="7">Qhu-M197</strain>
    </source>
</reference>
<protein>
    <submittedName>
        <fullName evidence="7">RiPP maturation radical SAM C-methyltransferase</fullName>
    </submittedName>
</protein>
<keyword evidence="2" id="KW-0949">S-adenosyl-L-methionine</keyword>
<dbReference type="PROSITE" id="PS51332">
    <property type="entry name" value="B12_BINDING"/>
    <property type="match status" value="1"/>
</dbReference>
<dbReference type="Proteomes" id="UP001056374">
    <property type="component" value="Chromosome"/>
</dbReference>
<dbReference type="RefSeq" id="WP_252551098.1">
    <property type="nucleotide sequence ID" value="NZ_CP099468.1"/>
</dbReference>
<dbReference type="InterPro" id="IPR051198">
    <property type="entry name" value="BchE-like"/>
</dbReference>
<dbReference type="InterPro" id="IPR013785">
    <property type="entry name" value="Aldolase_TIM"/>
</dbReference>
<evidence type="ECO:0000313" key="8">
    <source>
        <dbReference type="Proteomes" id="UP001056374"/>
    </source>
</evidence>
<dbReference type="InterPro" id="IPR007197">
    <property type="entry name" value="rSAM"/>
</dbReference>
<dbReference type="SFLD" id="SFLDF00324">
    <property type="entry name" value="bacteriocin_maturation"/>
    <property type="match status" value="1"/>
</dbReference>
<feature type="domain" description="B12-binding" evidence="6">
    <location>
        <begin position="77"/>
        <end position="216"/>
    </location>
</feature>
<dbReference type="SUPFAM" id="SSF52242">
    <property type="entry name" value="Cobalamin (vitamin B12)-binding domain"/>
    <property type="match status" value="1"/>
</dbReference>
<evidence type="ECO:0000256" key="1">
    <source>
        <dbReference type="ARBA" id="ARBA00001966"/>
    </source>
</evidence>
<evidence type="ECO:0000256" key="4">
    <source>
        <dbReference type="ARBA" id="ARBA00023004"/>
    </source>
</evidence>
<accession>A0ABY4ZAV6</accession>
<comment type="cofactor">
    <cofactor evidence="1">
        <name>[4Fe-4S] cluster</name>
        <dbReference type="ChEBI" id="CHEBI:49883"/>
    </cofactor>
</comment>
<evidence type="ECO:0000313" key="7">
    <source>
        <dbReference type="EMBL" id="USQ85815.1"/>
    </source>
</evidence>
<gene>
    <name evidence="7" type="ORF">NFX46_19930</name>
</gene>
<evidence type="ECO:0000256" key="3">
    <source>
        <dbReference type="ARBA" id="ARBA00022723"/>
    </source>
</evidence>
<dbReference type="SFLD" id="SFLDS00029">
    <property type="entry name" value="Radical_SAM"/>
    <property type="match status" value="1"/>
</dbReference>
<dbReference type="InterPro" id="IPR036724">
    <property type="entry name" value="Cobalamin-bd_sf"/>
</dbReference>
<dbReference type="SMART" id="SM00729">
    <property type="entry name" value="Elp3"/>
    <property type="match status" value="1"/>
</dbReference>
<proteinExistence type="predicted"/>
<dbReference type="Gene3D" id="3.20.20.70">
    <property type="entry name" value="Aldolase class I"/>
    <property type="match status" value="1"/>
</dbReference>
<dbReference type="InterPro" id="IPR023984">
    <property type="entry name" value="rSAM_ocin_1"/>
</dbReference>
<dbReference type="SUPFAM" id="SSF102114">
    <property type="entry name" value="Radical SAM enzymes"/>
    <property type="match status" value="1"/>
</dbReference>
<dbReference type="PANTHER" id="PTHR43409">
    <property type="entry name" value="ANAEROBIC MAGNESIUM-PROTOPORPHYRIN IX MONOMETHYL ESTER CYCLASE-RELATED"/>
    <property type="match status" value="1"/>
</dbReference>
<dbReference type="NCBIfam" id="TIGR03975">
    <property type="entry name" value="rSAM_ocin_1"/>
    <property type="match status" value="1"/>
</dbReference>
<dbReference type="InterPro" id="IPR006158">
    <property type="entry name" value="Cobalamin-bd"/>
</dbReference>
<keyword evidence="8" id="KW-1185">Reference proteome</keyword>
<name>A0ABY4ZAV6_9ACTN</name>
<dbReference type="SFLD" id="SFLDG01082">
    <property type="entry name" value="B12-binding_domain_containing"/>
    <property type="match status" value="1"/>
</dbReference>
<evidence type="ECO:0000256" key="5">
    <source>
        <dbReference type="ARBA" id="ARBA00023014"/>
    </source>
</evidence>